<proteinExistence type="predicted"/>
<evidence type="ECO:0000256" key="1">
    <source>
        <dbReference type="SAM" id="MobiDB-lite"/>
    </source>
</evidence>
<evidence type="ECO:0000313" key="2">
    <source>
        <dbReference type="EMBL" id="AVM87229.1"/>
    </source>
</evidence>
<feature type="region of interest" description="Disordered" evidence="1">
    <location>
        <begin position="117"/>
        <end position="136"/>
    </location>
</feature>
<accession>A0A2P1GN38</accession>
<protein>
    <submittedName>
        <fullName evidence="2">VP2</fullName>
    </submittedName>
</protein>
<dbReference type="EMBL" id="MG599977">
    <property type="protein sequence ID" value="AVM87229.1"/>
    <property type="molecule type" value="Genomic_RNA"/>
</dbReference>
<name>A0A2P1GN38_9CALI</name>
<sequence>MAGAAIAAGVLDGILGGAAQIGAAATAAKINQHTTFGVTNRNLAFNQSVINQREKAYTDSGLPSYLAWSGSSGRINPDFVQPGSTVSTYIGGGSSYMRHQYQTYGEQAGRYSSRIGGSSALSNSRPIGSNRTIGSNEPNYGIEMKRIQNRPLHFVPGNGKLNYNKYSESYA</sequence>
<organism evidence="2">
    <name type="scientific">Wenling sharpspine skate calicivirus</name>
    <dbReference type="NCBI Taxonomy" id="2116393"/>
    <lineage>
        <taxon>Viruses</taxon>
        <taxon>Riboviria</taxon>
        <taxon>Orthornavirae</taxon>
        <taxon>Pisuviricota</taxon>
        <taxon>Pisoniviricetes</taxon>
        <taxon>Picornavirales</taxon>
        <taxon>Caliciviridae</taxon>
    </lineage>
</organism>
<reference evidence="2" key="1">
    <citation type="journal article" date="2018" name="Nature">
        <title>The evolutionary history of vertebrate RNA viruses.</title>
        <authorList>
            <person name="Shi M."/>
            <person name="Lin X.D."/>
            <person name="Chen X."/>
            <person name="Tian J.H."/>
            <person name="Chen L.J."/>
            <person name="Li K."/>
            <person name="Wang W."/>
            <person name="Eden J.S."/>
            <person name="Shen J.J."/>
            <person name="Liu L."/>
            <person name="Holmes E.C."/>
            <person name="Zhang Y.Z."/>
        </authorList>
    </citation>
    <scope>NUCLEOTIDE SEQUENCE</scope>
    <source>
        <strain evidence="2">DHBYCGS18780</strain>
    </source>
</reference>